<dbReference type="EMBL" id="FPAB01000005">
    <property type="protein sequence ID" value="SFS95447.1"/>
    <property type="molecule type" value="Genomic_DNA"/>
</dbReference>
<dbReference type="AlphaFoldDB" id="A0A1I6U2E6"/>
<sequence length="119" mass="12058">MASITLTKLSGLSGRGVVSSCLPGGFPLFSATGVFGAETAREVRVKRAERVERPTQASVVAAAPAAAQAADAYVAVVAAAAAKGAGAAAVAANQLFGQQKSQLHTMWALRGLKPWMHPA</sequence>
<dbReference type="Proteomes" id="UP000198873">
    <property type="component" value="Unassembled WGS sequence"/>
</dbReference>
<evidence type="ECO:0000313" key="2">
    <source>
        <dbReference type="Proteomes" id="UP000198873"/>
    </source>
</evidence>
<reference evidence="2" key="1">
    <citation type="submission" date="2016-10" db="EMBL/GenBank/DDBJ databases">
        <authorList>
            <person name="Varghese N."/>
            <person name="Submissions S."/>
        </authorList>
    </citation>
    <scope>NUCLEOTIDE SEQUENCE [LARGE SCALE GENOMIC DNA]</scope>
    <source>
        <strain evidence="2">CGMCC 4.7047</strain>
    </source>
</reference>
<dbReference type="RefSeq" id="WP_247482427.1">
    <property type="nucleotide sequence ID" value="NZ_FPAB01000005.1"/>
</dbReference>
<keyword evidence="2" id="KW-1185">Reference proteome</keyword>
<accession>A0A1I6U2E6</accession>
<organism evidence="1 2">
    <name type="scientific">Streptomyces harbinensis</name>
    <dbReference type="NCBI Taxonomy" id="1176198"/>
    <lineage>
        <taxon>Bacteria</taxon>
        <taxon>Bacillati</taxon>
        <taxon>Actinomycetota</taxon>
        <taxon>Actinomycetes</taxon>
        <taxon>Kitasatosporales</taxon>
        <taxon>Streptomycetaceae</taxon>
        <taxon>Streptomyces</taxon>
    </lineage>
</organism>
<dbReference type="STRING" id="1176198.SAMN05444716_105198"/>
<proteinExistence type="predicted"/>
<protein>
    <submittedName>
        <fullName evidence="1">Uncharacterized protein</fullName>
    </submittedName>
</protein>
<evidence type="ECO:0000313" key="1">
    <source>
        <dbReference type="EMBL" id="SFS95447.1"/>
    </source>
</evidence>
<gene>
    <name evidence="1" type="ORF">SAMN05444716_105198</name>
</gene>
<name>A0A1I6U2E6_9ACTN</name>